<sequence length="303" mass="33244">MSDAAMQSKVACPWCRHRFRPESVLAQQPESKASPAEPPVASPPVASAASDVARDEAKKESKKVPEISPAKAERPGVKDTGTPPATHERPGLEQARREVAPEKNRPRGDGAGAARVEKAAKVDTPVGTGKVATAAAGKKVARLILTQTAEPAWKLAPDGSLPSLHLEEDSSDEKKREVKRSSNPVLLAVVLAASLLTSLALLFVEPVPTTRSNLEELERAREELAAEYYSNLNPNTPLAEYQRLLREAHWAHSRGDHQRERQLYRQVLLLLYAEKGRNSYTGLTGSRSRDERLEELLRILLKE</sequence>
<feature type="compositionally biased region" description="Basic and acidic residues" evidence="1">
    <location>
        <begin position="52"/>
        <end position="77"/>
    </location>
</feature>
<proteinExistence type="predicted"/>
<feature type="compositionally biased region" description="Basic and acidic residues" evidence="1">
    <location>
        <begin position="86"/>
        <end position="108"/>
    </location>
</feature>
<feature type="region of interest" description="Disordered" evidence="1">
    <location>
        <begin position="25"/>
        <end position="121"/>
    </location>
</feature>
<evidence type="ECO:0000313" key="3">
    <source>
        <dbReference type="EMBL" id="ASV73863.1"/>
    </source>
</evidence>
<dbReference type="AlphaFoldDB" id="A0A286RD35"/>
<reference evidence="3 4" key="1">
    <citation type="journal article" name="Front. Microbiol.">
        <title>Sugar Metabolism of the First Thermophilic Planctomycete Thermogutta terrifontis: Comparative Genomic and Transcriptomic Approaches.</title>
        <authorList>
            <person name="Elcheninov A.G."/>
            <person name="Menzel P."/>
            <person name="Gudbergsdottir S.R."/>
            <person name="Slesarev A.I."/>
            <person name="Kadnikov V.V."/>
            <person name="Krogh A."/>
            <person name="Bonch-Osmolovskaya E.A."/>
            <person name="Peng X."/>
            <person name="Kublanov I.V."/>
        </authorList>
    </citation>
    <scope>NUCLEOTIDE SEQUENCE [LARGE SCALE GENOMIC DNA]</scope>
    <source>
        <strain evidence="3 4">R1</strain>
    </source>
</reference>
<name>A0A286RD35_9BACT</name>
<feature type="compositionally biased region" description="Basic and acidic residues" evidence="1">
    <location>
        <begin position="165"/>
        <end position="179"/>
    </location>
</feature>
<organism evidence="3 4">
    <name type="scientific">Thermogutta terrifontis</name>
    <dbReference type="NCBI Taxonomy" id="1331910"/>
    <lineage>
        <taxon>Bacteria</taxon>
        <taxon>Pseudomonadati</taxon>
        <taxon>Planctomycetota</taxon>
        <taxon>Planctomycetia</taxon>
        <taxon>Pirellulales</taxon>
        <taxon>Thermoguttaceae</taxon>
        <taxon>Thermogutta</taxon>
    </lineage>
</organism>
<keyword evidence="2" id="KW-0812">Transmembrane</keyword>
<feature type="region of interest" description="Disordered" evidence="1">
    <location>
        <begin position="154"/>
        <end position="179"/>
    </location>
</feature>
<gene>
    <name evidence="3" type="ORF">THTE_1261</name>
</gene>
<dbReference type="KEGG" id="ttf:THTE_1261"/>
<dbReference type="Proteomes" id="UP000215086">
    <property type="component" value="Chromosome"/>
</dbReference>
<keyword evidence="2" id="KW-0472">Membrane</keyword>
<evidence type="ECO:0000256" key="1">
    <source>
        <dbReference type="SAM" id="MobiDB-lite"/>
    </source>
</evidence>
<keyword evidence="2" id="KW-1133">Transmembrane helix</keyword>
<accession>A0A286RD35</accession>
<keyword evidence="4" id="KW-1185">Reference proteome</keyword>
<dbReference type="EMBL" id="CP018477">
    <property type="protein sequence ID" value="ASV73863.1"/>
    <property type="molecule type" value="Genomic_DNA"/>
</dbReference>
<evidence type="ECO:0000313" key="4">
    <source>
        <dbReference type="Proteomes" id="UP000215086"/>
    </source>
</evidence>
<protein>
    <submittedName>
        <fullName evidence="3">Uncharacterized protein</fullName>
    </submittedName>
</protein>
<dbReference type="RefSeq" id="WP_157731753.1">
    <property type="nucleotide sequence ID" value="NZ_CP018477.1"/>
</dbReference>
<feature type="transmembrane region" description="Helical" evidence="2">
    <location>
        <begin position="184"/>
        <end position="204"/>
    </location>
</feature>
<evidence type="ECO:0000256" key="2">
    <source>
        <dbReference type="SAM" id="Phobius"/>
    </source>
</evidence>